<reference evidence="2 3" key="1">
    <citation type="submission" date="2018-08" db="EMBL/GenBank/DDBJ databases">
        <title>Fibrisoma montanum sp. nov., isolated from Danxia mountain soil.</title>
        <authorList>
            <person name="Huang Y."/>
        </authorList>
    </citation>
    <scope>NUCLEOTIDE SEQUENCE [LARGE SCALE GENOMIC DNA]</scope>
    <source>
        <strain evidence="2 3">HYT19</strain>
    </source>
</reference>
<protein>
    <submittedName>
        <fullName evidence="2">Uncharacterized protein</fullName>
    </submittedName>
</protein>
<dbReference type="AlphaFoldDB" id="A0A418MB79"/>
<keyword evidence="1" id="KW-0812">Transmembrane</keyword>
<dbReference type="Proteomes" id="UP000283523">
    <property type="component" value="Unassembled WGS sequence"/>
</dbReference>
<gene>
    <name evidence="2" type="ORF">DYU11_11505</name>
</gene>
<evidence type="ECO:0000313" key="3">
    <source>
        <dbReference type="Proteomes" id="UP000283523"/>
    </source>
</evidence>
<sequence>MLADSYVNILTQPGNLLAPWARLLYWLGDRYVSPVVDNPDKLQRRVSRVETILKPLLTCVYCVAGQMGFWVSLYVYYWYFTHVNLILSLLTAGCAVWFGGLFSSVRAKLFPL</sequence>
<keyword evidence="3" id="KW-1185">Reference proteome</keyword>
<organism evidence="2 3">
    <name type="scientific">Fibrisoma montanum</name>
    <dbReference type="NCBI Taxonomy" id="2305895"/>
    <lineage>
        <taxon>Bacteria</taxon>
        <taxon>Pseudomonadati</taxon>
        <taxon>Bacteroidota</taxon>
        <taxon>Cytophagia</taxon>
        <taxon>Cytophagales</taxon>
        <taxon>Spirosomataceae</taxon>
        <taxon>Fibrisoma</taxon>
    </lineage>
</organism>
<name>A0A418MB79_9BACT</name>
<comment type="caution">
    <text evidence="2">The sequence shown here is derived from an EMBL/GenBank/DDBJ whole genome shotgun (WGS) entry which is preliminary data.</text>
</comment>
<evidence type="ECO:0000256" key="1">
    <source>
        <dbReference type="SAM" id="Phobius"/>
    </source>
</evidence>
<dbReference type="EMBL" id="QXED01000003">
    <property type="protein sequence ID" value="RIV23600.1"/>
    <property type="molecule type" value="Genomic_DNA"/>
</dbReference>
<keyword evidence="1" id="KW-0472">Membrane</keyword>
<accession>A0A418MB79</accession>
<feature type="transmembrane region" description="Helical" evidence="1">
    <location>
        <begin position="85"/>
        <end position="105"/>
    </location>
</feature>
<keyword evidence="1" id="KW-1133">Transmembrane helix</keyword>
<proteinExistence type="predicted"/>
<evidence type="ECO:0000313" key="2">
    <source>
        <dbReference type="EMBL" id="RIV23600.1"/>
    </source>
</evidence>
<feature type="transmembrane region" description="Helical" evidence="1">
    <location>
        <begin position="52"/>
        <end position="79"/>
    </location>
</feature>